<feature type="region of interest" description="Disordered" evidence="3">
    <location>
        <begin position="1"/>
        <end position="286"/>
    </location>
</feature>
<feature type="compositionally biased region" description="Polar residues" evidence="3">
    <location>
        <begin position="145"/>
        <end position="176"/>
    </location>
</feature>
<evidence type="ECO:0000313" key="5">
    <source>
        <dbReference type="EMBL" id="KAG0472677.1"/>
    </source>
</evidence>
<evidence type="ECO:0000256" key="1">
    <source>
        <dbReference type="ARBA" id="ARBA00022884"/>
    </source>
</evidence>
<name>A0A835QRT5_VANPL</name>
<keyword evidence="1 2" id="KW-0694">RNA-binding</keyword>
<reference evidence="5 6" key="1">
    <citation type="journal article" date="2020" name="Nat. Food">
        <title>A phased Vanilla planifolia genome enables genetic improvement of flavour and production.</title>
        <authorList>
            <person name="Hasing T."/>
            <person name="Tang H."/>
            <person name="Brym M."/>
            <person name="Khazi F."/>
            <person name="Huang T."/>
            <person name="Chambers A.H."/>
        </authorList>
    </citation>
    <scope>NUCLEOTIDE SEQUENCE [LARGE SCALE GENOMIC DNA]</scope>
    <source>
        <tissue evidence="5">Leaf</tissue>
    </source>
</reference>
<dbReference type="Proteomes" id="UP000636800">
    <property type="component" value="Chromosome 7"/>
</dbReference>
<dbReference type="PANTHER" id="PTHR22792:SF132">
    <property type="entry name" value="LA-RELATED PROTEIN 1"/>
    <property type="match status" value="1"/>
</dbReference>
<dbReference type="EMBL" id="JADCNL010000007">
    <property type="protein sequence ID" value="KAG0472677.1"/>
    <property type="molecule type" value="Genomic_DNA"/>
</dbReference>
<dbReference type="InterPro" id="IPR036390">
    <property type="entry name" value="WH_DNA-bd_sf"/>
</dbReference>
<gene>
    <name evidence="5" type="ORF">HPP92_014534</name>
</gene>
<feature type="compositionally biased region" description="Polar residues" evidence="3">
    <location>
        <begin position="187"/>
        <end position="202"/>
    </location>
</feature>
<feature type="domain" description="HTH La-type RNA-binding" evidence="4">
    <location>
        <begin position="372"/>
        <end position="437"/>
    </location>
</feature>
<dbReference type="InterPro" id="IPR045180">
    <property type="entry name" value="La_dom_prot"/>
</dbReference>
<comment type="caution">
    <text evidence="5">The sequence shown here is derived from an EMBL/GenBank/DDBJ whole genome shotgun (WGS) entry which is preliminary data.</text>
</comment>
<dbReference type="SMART" id="SM00715">
    <property type="entry name" value="LA"/>
    <property type="match status" value="1"/>
</dbReference>
<feature type="compositionally biased region" description="Polar residues" evidence="3">
    <location>
        <begin position="1"/>
        <end position="12"/>
    </location>
</feature>
<feature type="compositionally biased region" description="Low complexity" evidence="3">
    <location>
        <begin position="227"/>
        <end position="237"/>
    </location>
</feature>
<feature type="compositionally biased region" description="Low complexity" evidence="3">
    <location>
        <begin position="44"/>
        <end position="58"/>
    </location>
</feature>
<keyword evidence="6" id="KW-1185">Reference proteome</keyword>
<dbReference type="Pfam" id="PF05383">
    <property type="entry name" value="La"/>
    <property type="match status" value="1"/>
</dbReference>
<dbReference type="InterPro" id="IPR036388">
    <property type="entry name" value="WH-like_DNA-bd_sf"/>
</dbReference>
<sequence>MTSAADPTSSPRSIRATRIISSPWSHVVRGEHDPSSGGGGGTVPLSPSASPISSPELPVRSPRKPSTDSQALLFSLVSDHRGSDNAIDGPSVYRGKKPVWNVPSNGSSESGSVMDTLSWPALSESTRSSPKSASSESIKAHSDGPVSTAQGSVISTSTLKSLSNQNPNITQNTIPSTRHKSMKRVNSFGSSNGALPMSSSLPDTAEASQAVVGKQPPSEPSPRALANKNNGNNNSNNWDHGNKTGVFSPQSHVGNEHQRGHGSGSGRRGSNGHNNYSNRERGGYEWSHRNFGRDVHMQQPPQQRGVRPYPRPPSVVAAPFIAPPPPLRPFPNLGFPDFTSPFYYFATPPHPDTLRGVPFVPHTPPASQVLFFPAADPQRAMLIKQIDYYFSPENLCKDIYLRQNMDEQGWVPISLIAGFNRVVFILLLLEERRISCF</sequence>
<protein>
    <recommendedName>
        <fullName evidence="4">HTH La-type RNA-binding domain-containing protein</fullName>
    </recommendedName>
</protein>
<dbReference type="PROSITE" id="PS50961">
    <property type="entry name" value="HTH_LA"/>
    <property type="match status" value="1"/>
</dbReference>
<dbReference type="AlphaFoldDB" id="A0A835QRT5"/>
<accession>A0A835QRT5</accession>
<dbReference type="CDD" id="cd07323">
    <property type="entry name" value="LAM"/>
    <property type="match status" value="1"/>
</dbReference>
<dbReference type="GO" id="GO:0003723">
    <property type="term" value="F:RNA binding"/>
    <property type="evidence" value="ECO:0007669"/>
    <property type="project" value="UniProtKB-UniRule"/>
</dbReference>
<feature type="compositionally biased region" description="Low complexity" evidence="3">
    <location>
        <begin position="123"/>
        <end position="137"/>
    </location>
</feature>
<dbReference type="OrthoDB" id="638806at2759"/>
<feature type="compositionally biased region" description="Polar residues" evidence="3">
    <location>
        <begin position="102"/>
        <end position="115"/>
    </location>
</feature>
<evidence type="ECO:0000313" key="6">
    <source>
        <dbReference type="Proteomes" id="UP000636800"/>
    </source>
</evidence>
<proteinExistence type="predicted"/>
<dbReference type="Gene3D" id="1.10.10.10">
    <property type="entry name" value="Winged helix-like DNA-binding domain superfamily/Winged helix DNA-binding domain"/>
    <property type="match status" value="1"/>
</dbReference>
<dbReference type="GO" id="GO:0005737">
    <property type="term" value="C:cytoplasm"/>
    <property type="evidence" value="ECO:0007669"/>
    <property type="project" value="UniProtKB-ARBA"/>
</dbReference>
<organism evidence="5 6">
    <name type="scientific">Vanilla planifolia</name>
    <name type="common">Vanilla</name>
    <dbReference type="NCBI Taxonomy" id="51239"/>
    <lineage>
        <taxon>Eukaryota</taxon>
        <taxon>Viridiplantae</taxon>
        <taxon>Streptophyta</taxon>
        <taxon>Embryophyta</taxon>
        <taxon>Tracheophyta</taxon>
        <taxon>Spermatophyta</taxon>
        <taxon>Magnoliopsida</taxon>
        <taxon>Liliopsida</taxon>
        <taxon>Asparagales</taxon>
        <taxon>Orchidaceae</taxon>
        <taxon>Vanilloideae</taxon>
        <taxon>Vanilleae</taxon>
        <taxon>Vanilla</taxon>
    </lineage>
</organism>
<evidence type="ECO:0000256" key="2">
    <source>
        <dbReference type="PROSITE-ProRule" id="PRU00332"/>
    </source>
</evidence>
<dbReference type="SUPFAM" id="SSF46785">
    <property type="entry name" value="Winged helix' DNA-binding domain"/>
    <property type="match status" value="1"/>
</dbReference>
<evidence type="ECO:0000259" key="4">
    <source>
        <dbReference type="PROSITE" id="PS50961"/>
    </source>
</evidence>
<dbReference type="InterPro" id="IPR006630">
    <property type="entry name" value="La_HTH"/>
</dbReference>
<evidence type="ECO:0000256" key="3">
    <source>
        <dbReference type="SAM" id="MobiDB-lite"/>
    </source>
</evidence>
<dbReference type="PANTHER" id="PTHR22792">
    <property type="entry name" value="LUPUS LA PROTEIN-RELATED"/>
    <property type="match status" value="1"/>
</dbReference>